<gene>
    <name evidence="8" type="primary">spoIIAA</name>
    <name evidence="8" type="ORF">ACFO8Q_07915</name>
</gene>
<organism evidence="8 9">
    <name type="scientific">Effusibacillus consociatus</name>
    <dbReference type="NCBI Taxonomy" id="1117041"/>
    <lineage>
        <taxon>Bacteria</taxon>
        <taxon>Bacillati</taxon>
        <taxon>Bacillota</taxon>
        <taxon>Bacilli</taxon>
        <taxon>Bacillales</taxon>
        <taxon>Alicyclobacillaceae</taxon>
        <taxon>Effusibacillus</taxon>
    </lineage>
</organism>
<comment type="caution">
    <text evidence="8">The sequence shown here is derived from an EMBL/GenBank/DDBJ whole genome shotgun (WGS) entry which is preliminary data.</text>
</comment>
<dbReference type="InterPro" id="IPR014237">
    <property type="entry name" value="Anti-sigma_F_ant"/>
</dbReference>
<dbReference type="InterPro" id="IPR002645">
    <property type="entry name" value="STAS_dom"/>
</dbReference>
<comment type="function">
    <text evidence="1">In the phosphorylated form it could act as an anti-anti-sigma factor that counteracts SpoIIAB and thus releases sigma f from inhibition.</text>
</comment>
<keyword evidence="9" id="KW-1185">Reference proteome</keyword>
<feature type="domain" description="STAS" evidence="7">
    <location>
        <begin position="3"/>
        <end position="113"/>
    </location>
</feature>
<keyword evidence="4" id="KW-0597">Phosphoprotein</keyword>
<proteinExistence type="inferred from homology"/>
<reference evidence="9" key="1">
    <citation type="journal article" date="2019" name="Int. J. Syst. Evol. Microbiol.">
        <title>The Global Catalogue of Microorganisms (GCM) 10K type strain sequencing project: providing services to taxonomists for standard genome sequencing and annotation.</title>
        <authorList>
            <consortium name="The Broad Institute Genomics Platform"/>
            <consortium name="The Broad Institute Genome Sequencing Center for Infectious Disease"/>
            <person name="Wu L."/>
            <person name="Ma J."/>
        </authorList>
    </citation>
    <scope>NUCLEOTIDE SEQUENCE [LARGE SCALE GENOMIC DNA]</scope>
    <source>
        <strain evidence="9">WYCCWR 12678</strain>
    </source>
</reference>
<dbReference type="Proteomes" id="UP001596002">
    <property type="component" value="Unassembled WGS sequence"/>
</dbReference>
<sequence length="116" mass="12813">MSIHVGTDQIGTTLVVRLAGELDHHTAEVVRDRVESELEKGEYKNLIISMEQLSFMDSSGLGVILGRYKRISQLGGKMSLCSVNDSIRKIFELSGIPQILPIHDTETRALTEMGEA</sequence>
<dbReference type="CDD" id="cd07043">
    <property type="entry name" value="STAS_anti-anti-sigma_factors"/>
    <property type="match status" value="1"/>
</dbReference>
<keyword evidence="5" id="KW-0749">Sporulation</keyword>
<dbReference type="SUPFAM" id="SSF52091">
    <property type="entry name" value="SpoIIaa-like"/>
    <property type="match status" value="1"/>
</dbReference>
<evidence type="ECO:0000259" key="7">
    <source>
        <dbReference type="PROSITE" id="PS50801"/>
    </source>
</evidence>
<dbReference type="EMBL" id="JBHSHC010000052">
    <property type="protein sequence ID" value="MFC4767287.1"/>
    <property type="molecule type" value="Genomic_DNA"/>
</dbReference>
<dbReference type="NCBIfam" id="TIGR02886">
    <property type="entry name" value="spore_II_AA"/>
    <property type="match status" value="1"/>
</dbReference>
<evidence type="ECO:0000256" key="4">
    <source>
        <dbReference type="ARBA" id="ARBA00022553"/>
    </source>
</evidence>
<dbReference type="PROSITE" id="PS50801">
    <property type="entry name" value="STAS"/>
    <property type="match status" value="1"/>
</dbReference>
<protein>
    <recommendedName>
        <fullName evidence="3 6">Anti-sigma F factor antagonist</fullName>
    </recommendedName>
    <alternativeName>
        <fullName evidence="6">Stage II sporulation protein</fullName>
    </alternativeName>
</protein>
<comment type="similarity">
    <text evidence="2 6">Belongs to the anti-sigma-factor antagonist family.</text>
</comment>
<dbReference type="Pfam" id="PF01740">
    <property type="entry name" value="STAS"/>
    <property type="match status" value="1"/>
</dbReference>
<evidence type="ECO:0000256" key="2">
    <source>
        <dbReference type="ARBA" id="ARBA00009013"/>
    </source>
</evidence>
<dbReference type="PANTHER" id="PTHR33495:SF2">
    <property type="entry name" value="ANTI-SIGMA FACTOR ANTAGONIST TM_1081-RELATED"/>
    <property type="match status" value="1"/>
</dbReference>
<dbReference type="InterPro" id="IPR003658">
    <property type="entry name" value="Anti-sigma_ant"/>
</dbReference>
<accession>A0ABV9Q1M4</accession>
<evidence type="ECO:0000256" key="6">
    <source>
        <dbReference type="RuleBase" id="RU003749"/>
    </source>
</evidence>
<dbReference type="RefSeq" id="WP_380025207.1">
    <property type="nucleotide sequence ID" value="NZ_JBHSHC010000052.1"/>
</dbReference>
<dbReference type="PANTHER" id="PTHR33495">
    <property type="entry name" value="ANTI-SIGMA FACTOR ANTAGONIST TM_1081-RELATED-RELATED"/>
    <property type="match status" value="1"/>
</dbReference>
<evidence type="ECO:0000256" key="3">
    <source>
        <dbReference type="ARBA" id="ARBA00020784"/>
    </source>
</evidence>
<dbReference type="Gene3D" id="3.30.750.24">
    <property type="entry name" value="STAS domain"/>
    <property type="match status" value="1"/>
</dbReference>
<evidence type="ECO:0000313" key="8">
    <source>
        <dbReference type="EMBL" id="MFC4767287.1"/>
    </source>
</evidence>
<evidence type="ECO:0000256" key="1">
    <source>
        <dbReference type="ARBA" id="ARBA00001976"/>
    </source>
</evidence>
<dbReference type="InterPro" id="IPR036513">
    <property type="entry name" value="STAS_dom_sf"/>
</dbReference>
<evidence type="ECO:0000256" key="5">
    <source>
        <dbReference type="ARBA" id="ARBA00022969"/>
    </source>
</evidence>
<name>A0ABV9Q1M4_9BACL</name>
<dbReference type="NCBIfam" id="TIGR00377">
    <property type="entry name" value="ant_ant_sig"/>
    <property type="match status" value="1"/>
</dbReference>
<evidence type="ECO:0000313" key="9">
    <source>
        <dbReference type="Proteomes" id="UP001596002"/>
    </source>
</evidence>